<dbReference type="RefSeq" id="WP_404676396.1">
    <property type="nucleotide sequence ID" value="NZ_JBJDOT010000042.1"/>
</dbReference>
<dbReference type="InterPro" id="IPR038765">
    <property type="entry name" value="Papain-like_cys_pep_sf"/>
</dbReference>
<keyword evidence="2" id="KW-1185">Reference proteome</keyword>
<dbReference type="Gene3D" id="3.10.550.10">
    <property type="entry name" value="Hypothetical protein Atu2299"/>
    <property type="match status" value="1"/>
</dbReference>
<sequence length="207" mass="23433">MLITLSDYQRIYSIAHAVLKSENSDTNRSCLFYNYCGAYILNNHYKIKAKVYSGFAAYHLGVENILGFGSIEDGTLKSSEDEFHSWIEADGWLIDFMAPEFPNIMLSKGYDSPIPRKMMQSRLINMADGPDNLKESGNFLVIPDMEVTKSLADHLESRPAFVDLVDICNRWFHKKPNKMHKSISISNGEGQLNQVSLSGIKSIVGRW</sequence>
<dbReference type="EMBL" id="JBJDOT010000042">
    <property type="protein sequence ID" value="MFK3866295.1"/>
    <property type="molecule type" value="Genomic_DNA"/>
</dbReference>
<dbReference type="Pfam" id="PF09641">
    <property type="entry name" value="DUF2026"/>
    <property type="match status" value="1"/>
</dbReference>
<dbReference type="SUPFAM" id="SSF54001">
    <property type="entry name" value="Cysteine proteinases"/>
    <property type="match status" value="1"/>
</dbReference>
<proteinExistence type="predicted"/>
<reference evidence="1 2" key="1">
    <citation type="submission" date="2024-11" db="EMBL/GenBank/DDBJ databases">
        <title>The Natural Products Discovery Center: Release of the First 8490 Sequenced Strains for Exploring Actinobacteria Biosynthetic Diversity.</title>
        <authorList>
            <person name="Kalkreuter E."/>
            <person name="Kautsar S.A."/>
            <person name="Yang D."/>
            <person name="Bader C.D."/>
            <person name="Teijaro C.N."/>
            <person name="Fluegel L."/>
            <person name="Davis C.M."/>
            <person name="Simpson J.R."/>
            <person name="Lauterbach L."/>
            <person name="Steele A.D."/>
            <person name="Gui C."/>
            <person name="Meng S."/>
            <person name="Li G."/>
            <person name="Viehrig K."/>
            <person name="Ye F."/>
            <person name="Su P."/>
            <person name="Kiefer A.F."/>
            <person name="Nichols A."/>
            <person name="Cepeda A.J."/>
            <person name="Yan W."/>
            <person name="Fan B."/>
            <person name="Jiang Y."/>
            <person name="Adhikari A."/>
            <person name="Zheng C.-J."/>
            <person name="Schuster L."/>
            <person name="Cowan T.M."/>
            <person name="Smanski M.J."/>
            <person name="Chevrette M.G."/>
            <person name="De Carvalho L.P.S."/>
            <person name="Shen B."/>
        </authorList>
    </citation>
    <scope>NUCLEOTIDE SEQUENCE [LARGE SCALE GENOMIC DNA]</scope>
    <source>
        <strain evidence="1 2">NPDC078403</strain>
    </source>
</reference>
<gene>
    <name evidence="1" type="ORF">ACI2JU_20820</name>
</gene>
<protein>
    <submittedName>
        <fullName evidence="1">DUF2026 family protein</fullName>
    </submittedName>
</protein>
<comment type="caution">
    <text evidence="1">The sequence shown here is derived from an EMBL/GenBank/DDBJ whole genome shotgun (WGS) entry which is preliminary data.</text>
</comment>
<dbReference type="Proteomes" id="UP001620262">
    <property type="component" value="Unassembled WGS sequence"/>
</dbReference>
<name>A0ABW8L2N6_9GAMM</name>
<evidence type="ECO:0000313" key="1">
    <source>
        <dbReference type="EMBL" id="MFK3866295.1"/>
    </source>
</evidence>
<evidence type="ECO:0000313" key="2">
    <source>
        <dbReference type="Proteomes" id="UP001620262"/>
    </source>
</evidence>
<dbReference type="InterPro" id="IPR018599">
    <property type="entry name" value="DUF2026"/>
</dbReference>
<organism evidence="1 2">
    <name type="scientific">Pseudoalteromonas rhizosphaerae</name>
    <dbReference type="NCBI Taxonomy" id="2518973"/>
    <lineage>
        <taxon>Bacteria</taxon>
        <taxon>Pseudomonadati</taxon>
        <taxon>Pseudomonadota</taxon>
        <taxon>Gammaproteobacteria</taxon>
        <taxon>Alteromonadales</taxon>
        <taxon>Pseudoalteromonadaceae</taxon>
        <taxon>Pseudoalteromonas</taxon>
    </lineage>
</organism>
<dbReference type="InterPro" id="IPR023107">
    <property type="entry name" value="Atu2299-like_dom_sf"/>
</dbReference>
<accession>A0ABW8L2N6</accession>